<reference evidence="1 2" key="1">
    <citation type="journal article" date="2024" name="G3 (Bethesda)">
        <title>Genome assembly of Hibiscus sabdariffa L. provides insights into metabolisms of medicinal natural products.</title>
        <authorList>
            <person name="Kim T."/>
        </authorList>
    </citation>
    <scope>NUCLEOTIDE SEQUENCE [LARGE SCALE GENOMIC DNA]</scope>
    <source>
        <strain evidence="1">TK-2024</strain>
        <tissue evidence="1">Old leaves</tissue>
    </source>
</reference>
<proteinExistence type="predicted"/>
<evidence type="ECO:0000313" key="1">
    <source>
        <dbReference type="EMBL" id="KAK8557907.1"/>
    </source>
</evidence>
<sequence length="105" mass="11956">MIAFKLEDETPKRTEIGASDVHSTLMQKTCDKGLHIKTVLYNSLMRAYNKVRNFDTGRTLFAKGSNGDNVLVGRFISLIEFYLTLLRVDLEFRKKGTEVLSIIVN</sequence>
<evidence type="ECO:0000313" key="2">
    <source>
        <dbReference type="Proteomes" id="UP001472677"/>
    </source>
</evidence>
<dbReference type="EMBL" id="JBBPBM010000016">
    <property type="protein sequence ID" value="KAK8557907.1"/>
    <property type="molecule type" value="Genomic_DNA"/>
</dbReference>
<protein>
    <submittedName>
        <fullName evidence="1">Uncharacterized protein</fullName>
    </submittedName>
</protein>
<keyword evidence="2" id="KW-1185">Reference proteome</keyword>
<organism evidence="1 2">
    <name type="scientific">Hibiscus sabdariffa</name>
    <name type="common">roselle</name>
    <dbReference type="NCBI Taxonomy" id="183260"/>
    <lineage>
        <taxon>Eukaryota</taxon>
        <taxon>Viridiplantae</taxon>
        <taxon>Streptophyta</taxon>
        <taxon>Embryophyta</taxon>
        <taxon>Tracheophyta</taxon>
        <taxon>Spermatophyta</taxon>
        <taxon>Magnoliopsida</taxon>
        <taxon>eudicotyledons</taxon>
        <taxon>Gunneridae</taxon>
        <taxon>Pentapetalae</taxon>
        <taxon>rosids</taxon>
        <taxon>malvids</taxon>
        <taxon>Malvales</taxon>
        <taxon>Malvaceae</taxon>
        <taxon>Malvoideae</taxon>
        <taxon>Hibiscus</taxon>
    </lineage>
</organism>
<gene>
    <name evidence="1" type="ORF">V6N12_010130</name>
</gene>
<name>A0ABR2EEJ2_9ROSI</name>
<comment type="caution">
    <text evidence="1">The sequence shown here is derived from an EMBL/GenBank/DDBJ whole genome shotgun (WGS) entry which is preliminary data.</text>
</comment>
<dbReference type="Proteomes" id="UP001472677">
    <property type="component" value="Unassembled WGS sequence"/>
</dbReference>
<accession>A0ABR2EEJ2</accession>